<evidence type="ECO:0000256" key="1">
    <source>
        <dbReference type="SAM" id="MobiDB-lite"/>
    </source>
</evidence>
<dbReference type="HOGENOM" id="CLU_2283883_0_0_1"/>
<protein>
    <submittedName>
        <fullName evidence="2">Uncharacterized protein</fullName>
    </submittedName>
</protein>
<feature type="compositionally biased region" description="Gly residues" evidence="1">
    <location>
        <begin position="82"/>
        <end position="96"/>
    </location>
</feature>
<dbReference type="Ensembl" id="ENSMPUT00000007281.1">
    <property type="protein sequence ID" value="ENSMPUP00000007162.1"/>
    <property type="gene ID" value="ENSMPUG00000007220.1"/>
</dbReference>
<evidence type="ECO:0000313" key="2">
    <source>
        <dbReference type="Ensembl" id="ENSMPUP00000007162.1"/>
    </source>
</evidence>
<proteinExistence type="predicted"/>
<feature type="region of interest" description="Disordered" evidence="1">
    <location>
        <begin position="57"/>
        <end position="102"/>
    </location>
</feature>
<sequence length="102" mass="10832">MPLEEVRPQEQRCLRKAALPGGRDSPAWRLCSPLNELFCGDDRHRKAGLSLKPEQLESGVPGSVAATGIARREHRVRSRRQGGAGGSGVPPGGAGRPGQCLL</sequence>
<dbReference type="EMBL" id="AEYP01050425">
    <property type="status" value="NOT_ANNOTATED_CDS"/>
    <property type="molecule type" value="Genomic_DNA"/>
</dbReference>
<dbReference type="InParanoid" id="M3Y758"/>
<name>M3Y758_MUSPF</name>
<reference evidence="2" key="1">
    <citation type="submission" date="2024-06" db="UniProtKB">
        <authorList>
            <consortium name="Ensembl"/>
        </authorList>
    </citation>
    <scope>IDENTIFICATION</scope>
</reference>
<organism evidence="2">
    <name type="scientific">Mustela putorius furo</name>
    <name type="common">European domestic ferret</name>
    <name type="synonym">Mustela furo</name>
    <dbReference type="NCBI Taxonomy" id="9669"/>
    <lineage>
        <taxon>Eukaryota</taxon>
        <taxon>Metazoa</taxon>
        <taxon>Chordata</taxon>
        <taxon>Craniata</taxon>
        <taxon>Vertebrata</taxon>
        <taxon>Euteleostomi</taxon>
        <taxon>Mammalia</taxon>
        <taxon>Eutheria</taxon>
        <taxon>Laurasiatheria</taxon>
        <taxon>Carnivora</taxon>
        <taxon>Caniformia</taxon>
        <taxon>Musteloidea</taxon>
        <taxon>Mustelidae</taxon>
        <taxon>Mustelinae</taxon>
        <taxon>Mustela</taxon>
    </lineage>
</organism>
<accession>M3Y758</accession>
<dbReference type="AlphaFoldDB" id="M3Y758"/>